<evidence type="ECO:0000313" key="2">
    <source>
        <dbReference type="EMBL" id="NYE06034.1"/>
    </source>
</evidence>
<comment type="caution">
    <text evidence="2">The sequence shown here is derived from an EMBL/GenBank/DDBJ whole genome shotgun (WGS) entry which is preliminary data.</text>
</comment>
<reference evidence="3" key="1">
    <citation type="submission" date="2020-07" db="EMBL/GenBank/DDBJ databases">
        <authorList>
            <person name="Partida-Martinez L."/>
            <person name="Huntemann M."/>
            <person name="Clum A."/>
            <person name="Wang J."/>
            <person name="Palaniappan K."/>
            <person name="Ritter S."/>
            <person name="Chen I.-M."/>
            <person name="Stamatis D."/>
            <person name="Reddy T."/>
            <person name="O'Malley R."/>
            <person name="Daum C."/>
            <person name="Shapiro N."/>
            <person name="Ivanova N."/>
            <person name="Kyrpides N."/>
            <person name="Woyke T."/>
        </authorList>
    </citation>
    <scope>NUCLEOTIDE SEQUENCE [LARGE SCALE GENOMIC DNA]</scope>
    <source>
        <strain evidence="3">AT2.8</strain>
    </source>
</reference>
<protein>
    <submittedName>
        <fullName evidence="2">Uncharacterized protein</fullName>
    </submittedName>
</protein>
<evidence type="ECO:0000256" key="1">
    <source>
        <dbReference type="SAM" id="MobiDB-lite"/>
    </source>
</evidence>
<dbReference type="RefSeq" id="WP_257029233.1">
    <property type="nucleotide sequence ID" value="NZ_JAUSZQ010000002.1"/>
</dbReference>
<feature type="compositionally biased region" description="Basic residues" evidence="1">
    <location>
        <begin position="1"/>
        <end position="10"/>
    </location>
</feature>
<dbReference type="AlphaFoldDB" id="A0A852TFQ4"/>
<evidence type="ECO:0000313" key="3">
    <source>
        <dbReference type="Proteomes" id="UP000548423"/>
    </source>
</evidence>
<proteinExistence type="predicted"/>
<dbReference type="EMBL" id="JACCBX010000005">
    <property type="protein sequence ID" value="NYE06034.1"/>
    <property type="molecule type" value="Genomic_DNA"/>
</dbReference>
<reference evidence="3" key="2">
    <citation type="submission" date="2020-08" db="EMBL/GenBank/DDBJ databases">
        <title>The Agave Microbiome: Exploring the role of microbial communities in plant adaptations to desert environments.</title>
        <authorList>
            <person name="Partida-Martinez L.P."/>
        </authorList>
    </citation>
    <scope>NUCLEOTIDE SEQUENCE [LARGE SCALE GENOMIC DNA]</scope>
    <source>
        <strain evidence="3">AT2.8</strain>
    </source>
</reference>
<dbReference type="Proteomes" id="UP000548423">
    <property type="component" value="Unassembled WGS sequence"/>
</dbReference>
<gene>
    <name evidence="2" type="ORF">F4694_002809</name>
</gene>
<name>A0A852TFQ4_9BACI</name>
<sequence>MSKQKNKKVQHNPAMPKTDVEFAHTGLEKVALKAQERQHNK</sequence>
<organism evidence="2 3">
    <name type="scientific">Neobacillus niacini</name>
    <dbReference type="NCBI Taxonomy" id="86668"/>
    <lineage>
        <taxon>Bacteria</taxon>
        <taxon>Bacillati</taxon>
        <taxon>Bacillota</taxon>
        <taxon>Bacilli</taxon>
        <taxon>Bacillales</taxon>
        <taxon>Bacillaceae</taxon>
        <taxon>Neobacillus</taxon>
    </lineage>
</organism>
<accession>A0A852TFQ4</accession>
<feature type="region of interest" description="Disordered" evidence="1">
    <location>
        <begin position="1"/>
        <end position="20"/>
    </location>
</feature>